<dbReference type="SUPFAM" id="SSF82282">
    <property type="entry name" value="Homocysteine S-methyltransferase"/>
    <property type="match status" value="1"/>
</dbReference>
<accession>A0AA49FJR0</accession>
<feature type="binding site" evidence="22 24">
    <location>
        <position position="310"/>
    </location>
    <ligand>
        <name>Zn(2+)</name>
        <dbReference type="ChEBI" id="CHEBI:29105"/>
    </ligand>
</feature>
<dbReference type="InterPro" id="IPR006158">
    <property type="entry name" value="Cobalamin-bd"/>
</dbReference>
<evidence type="ECO:0000256" key="1">
    <source>
        <dbReference type="ARBA" id="ARBA00001700"/>
    </source>
</evidence>
<keyword evidence="13 21" id="KW-0479">Metal-binding</keyword>
<dbReference type="SUPFAM" id="SSF56507">
    <property type="entry name" value="Methionine synthase activation domain-like"/>
    <property type="match status" value="1"/>
</dbReference>
<evidence type="ECO:0000259" key="27">
    <source>
        <dbReference type="PROSITE" id="PS50974"/>
    </source>
</evidence>
<evidence type="ECO:0000256" key="6">
    <source>
        <dbReference type="ARBA" id="ARBA00012032"/>
    </source>
</evidence>
<dbReference type="Gene3D" id="3.20.20.20">
    <property type="entry name" value="Dihydropteroate synthase-like"/>
    <property type="match status" value="1"/>
</dbReference>
<feature type="binding site" evidence="23">
    <location>
        <position position="951"/>
    </location>
    <ligand>
        <name>S-adenosyl-L-methionine</name>
        <dbReference type="ChEBI" id="CHEBI:59789"/>
    </ligand>
</feature>
<dbReference type="Pfam" id="PF02965">
    <property type="entry name" value="Met_synt_B12"/>
    <property type="match status" value="1"/>
</dbReference>
<dbReference type="PROSITE" id="PS51337">
    <property type="entry name" value="B12_BINDING_NTER"/>
    <property type="match status" value="1"/>
</dbReference>
<dbReference type="SUPFAM" id="SSF51717">
    <property type="entry name" value="Dihydropteroate synthetase-like"/>
    <property type="match status" value="1"/>
</dbReference>
<evidence type="ECO:0000256" key="12">
    <source>
        <dbReference type="ARBA" id="ARBA00022691"/>
    </source>
</evidence>
<feature type="binding site" evidence="23">
    <location>
        <begin position="764"/>
        <end position="768"/>
    </location>
    <ligand>
        <name>methylcob(III)alamin</name>
        <dbReference type="ChEBI" id="CHEBI:28115"/>
    </ligand>
</feature>
<dbReference type="InterPro" id="IPR037010">
    <property type="entry name" value="VitB12-dep_Met_synth_activ_sf"/>
</dbReference>
<evidence type="ECO:0000256" key="24">
    <source>
        <dbReference type="PROSITE-ProRule" id="PRU00333"/>
    </source>
</evidence>
<dbReference type="PROSITE" id="PS50970">
    <property type="entry name" value="HCY"/>
    <property type="match status" value="1"/>
</dbReference>
<dbReference type="InterPro" id="IPR033706">
    <property type="entry name" value="Met_synthase_B12-bd"/>
</dbReference>
<comment type="domain">
    <text evidence="21">Modular enzyme with four functionally distinct domains. The isolated Hcy-binding domain catalyzes methyl transfer from free methylcobalamin to homocysteine. The Hcy-binding domain in association with the pterin-binding domain catalyzes the methylation of cob(I)alamin by methyltetrahydrofolate and the methylation of homocysteine. The B12-binding domain binds the cofactor. The AdoMet activation domain binds S-adenosyl-L-methionine. Under aerobic conditions cob(I)alamin can be converted to inactive cob(II)alamin. Reductive methylation by S-adenosyl-L-methionine and flavodoxin regenerates methylcobalamin.</text>
</comment>
<dbReference type="NCBIfam" id="NF007024">
    <property type="entry name" value="PRK09490.1"/>
    <property type="match status" value="1"/>
</dbReference>
<dbReference type="Pfam" id="PF02607">
    <property type="entry name" value="B12-binding_2"/>
    <property type="match status" value="1"/>
</dbReference>
<evidence type="ECO:0000259" key="25">
    <source>
        <dbReference type="PROSITE" id="PS50970"/>
    </source>
</evidence>
<dbReference type="AlphaFoldDB" id="A0AA49FJR0"/>
<gene>
    <name evidence="30" type="primary">metH</name>
    <name evidence="30" type="ORF">OHM77_09715</name>
</gene>
<evidence type="ECO:0000256" key="14">
    <source>
        <dbReference type="ARBA" id="ARBA00022737"/>
    </source>
</evidence>
<evidence type="ECO:0000256" key="10">
    <source>
        <dbReference type="ARBA" id="ARBA00022628"/>
    </source>
</evidence>
<dbReference type="InterPro" id="IPR011005">
    <property type="entry name" value="Dihydropteroate_synth-like_sf"/>
</dbReference>
<evidence type="ECO:0000256" key="17">
    <source>
        <dbReference type="ARBA" id="ARBA00023285"/>
    </source>
</evidence>
<comment type="cofactor">
    <cofactor evidence="2 21 24">
        <name>Zn(2+)</name>
        <dbReference type="ChEBI" id="CHEBI:29105"/>
    </cofactor>
</comment>
<dbReference type="GO" id="GO:0032259">
    <property type="term" value="P:methylation"/>
    <property type="evidence" value="ECO:0007669"/>
    <property type="project" value="UniProtKB-KW"/>
</dbReference>
<evidence type="ECO:0000256" key="7">
    <source>
        <dbReference type="ARBA" id="ARBA00013998"/>
    </source>
</evidence>
<evidence type="ECO:0000256" key="18">
    <source>
        <dbReference type="ARBA" id="ARBA00025552"/>
    </source>
</evidence>
<feature type="binding site" evidence="23">
    <location>
        <position position="816"/>
    </location>
    <ligand>
        <name>methylcob(III)alamin</name>
        <dbReference type="ChEBI" id="CHEBI:28115"/>
    </ligand>
</feature>
<comment type="function">
    <text evidence="18 21">Catalyzes the transfer of a methyl group from methyl-cobalamin to homocysteine, yielding enzyme-bound cob(I)alamin and methionine. Subsequently, remethylates the cofactor using methyltetrahydrofolate.</text>
</comment>
<dbReference type="Gene3D" id="1.10.288.10">
    <property type="entry name" value="Cobalamin-dependent Methionine Synthase, domain 2"/>
    <property type="match status" value="1"/>
</dbReference>
<dbReference type="Gene3D" id="3.10.196.10">
    <property type="entry name" value="Vitamin B12-dependent methionine synthase, activation domain"/>
    <property type="match status" value="1"/>
</dbReference>
<dbReference type="InterPro" id="IPR003759">
    <property type="entry name" value="Cbl-bd_cap"/>
</dbReference>
<feature type="binding site" description="axial binding residue" evidence="22">
    <location>
        <position position="767"/>
    </location>
    <ligand>
        <name>methylcob(III)alamin</name>
        <dbReference type="ChEBI" id="CHEBI:28115"/>
    </ligand>
    <ligandPart>
        <name>Co</name>
        <dbReference type="ChEBI" id="CHEBI:27638"/>
    </ligandPart>
</feature>
<keyword evidence="8 21" id="KW-0489">Methyltransferase</keyword>
<evidence type="ECO:0000256" key="3">
    <source>
        <dbReference type="ARBA" id="ARBA00001956"/>
    </source>
</evidence>
<keyword evidence="11 21" id="KW-0808">Transferase</keyword>
<evidence type="ECO:0000256" key="2">
    <source>
        <dbReference type="ARBA" id="ARBA00001947"/>
    </source>
</evidence>
<dbReference type="Gene3D" id="3.20.20.330">
    <property type="entry name" value="Homocysteine-binding-like domain"/>
    <property type="match status" value="1"/>
</dbReference>
<evidence type="ECO:0000313" key="30">
    <source>
        <dbReference type="EMBL" id="WIM04971.1"/>
    </source>
</evidence>
<sequence length="1220" mass="132979">MQPDRSDELRALLAQRLLILDGAMGTMVQRRRLDEADFRGDRFRDHPRDLKGDNDLLCLTRPDVIAGIHEAYLGAGADILETNTFNSTAVSQADYGLESLVHELNFAGARLAREAADKYSTPEKPRFVAGVLGPTSRTCSISPDVNDPGFRNTHFDALADDYAVAIRGLVEGGADILLVETVFDTLNAKAALFAIERFFDEAGRRWPVMISGTITDASGRTLSGQTAEAFWNSLRHARPLSFGLNCALGAKELRQHAEELSHLCDCFVSAHPNAGLPNAFGGYDETPEMLAAEIADWARCGIVNIVGGCCGTTPDHIRAIARAVAGVAPRHPAAPDFRLKLAGLEAFNVGPDSLFVNIGERTNVTGSRAFAKMIVEGRFDDALRVARQQVENGAQVVDVNMDEAMLDSQAAMVKFLNLVASEPDIAKAPVMLDSSKWEVIEAGLKCLQGKGIVNSISMKEGEAKFLAHARLARRYGAAVIVMAFDEQGQADTYRRKTEICKRAYDLLVADGFPAEDIVLDPNVFAIATGIPEHDNYAVDFIEATRWIKANLPHAHVSGGISNVSFSFRGNDPVREAIHTVFLYHAVRAGLTMGIVNAGQLGVYDELDPVLREKVEDVVLNRKPGAGDALVEFAQEIGDSPQFYESQNRGLSPISPWRSWPVERRIEHAMVKGITEFIVDDTEECRAKLAAEGKPPLAVIEGPLMAGMNAVGDLFGAGKMFLPQVVKSARVMKQAVAHLVPFIEEEKKRTGSASKGKIVIATVKGDVHDIGKNIVGVVLSCNGYEVVDLGVMVPAEKILHAAKERGAQAIGLSGLITPSLEEMSHIAAEMQRQGFTQPLLIGGATTSRAHTAIKIAPNYEGPVVYVPDASRAVGVVTRLLSMEMRATFVAELSADHEKQRALYAEKAQAPLLSLADARANAAKLAYAPVKPRKPGITASGDLDLAEISRYIDWSPFFQVWDMAGKYPKIFENARFGEQARQVFDDAQAMLARIIEEKWLAARAVFGLFSAHRDGDDIVIDGRMTWRNLRQQQAEEGKPNRCLADFVAPEGDYVGAFAVTAGLGIEKQLAEFEAAHDDYRAILLKALADRLAEAAAEWLHARVRREHWGYAANERLTNDDLIAEKYQGIRPAPGYPACPDHMAKRELFRLLDAPGNCGMGLTESFAMTPAASVSGFYLAHPEARYFAINKIGRDQLEDWAGRSGMSIPEAEKWLAPLLQASR</sequence>
<evidence type="ECO:0000256" key="23">
    <source>
        <dbReference type="PIRSR" id="PIRSR000381-2"/>
    </source>
</evidence>
<evidence type="ECO:0000256" key="21">
    <source>
        <dbReference type="PIRNR" id="PIRNR000381"/>
    </source>
</evidence>
<feature type="binding site" evidence="23">
    <location>
        <begin position="1183"/>
        <end position="1184"/>
    </location>
    <ligand>
        <name>S-adenosyl-L-methionine</name>
        <dbReference type="ChEBI" id="CHEBI:59789"/>
    </ligand>
</feature>
<dbReference type="PANTHER" id="PTHR45833:SF1">
    <property type="entry name" value="METHIONINE SYNTHASE"/>
    <property type="match status" value="1"/>
</dbReference>
<dbReference type="FunFam" id="3.20.20.330:FF:000001">
    <property type="entry name" value="Methionine synthase"/>
    <property type="match status" value="1"/>
</dbReference>
<dbReference type="KEGG" id="npv:OHM77_09715"/>
<feature type="binding site" evidence="22 24">
    <location>
        <position position="309"/>
    </location>
    <ligand>
        <name>Zn(2+)</name>
        <dbReference type="ChEBI" id="CHEBI:29105"/>
    </ligand>
</feature>
<evidence type="ECO:0000259" key="29">
    <source>
        <dbReference type="PROSITE" id="PS51337"/>
    </source>
</evidence>
<dbReference type="Pfam" id="PF02574">
    <property type="entry name" value="S-methyl_trans"/>
    <property type="match status" value="1"/>
</dbReference>
<evidence type="ECO:0000256" key="8">
    <source>
        <dbReference type="ARBA" id="ARBA00022603"/>
    </source>
</evidence>
<keyword evidence="10 21" id="KW-0846">Cobalamin</keyword>
<dbReference type="Gene3D" id="3.40.50.280">
    <property type="entry name" value="Cobalamin-binding domain"/>
    <property type="match status" value="1"/>
</dbReference>
<dbReference type="PANTHER" id="PTHR45833">
    <property type="entry name" value="METHIONINE SYNTHASE"/>
    <property type="match status" value="1"/>
</dbReference>
<name>A0AA49FJR0_9PROT</name>
<evidence type="ECO:0000256" key="5">
    <source>
        <dbReference type="ARBA" id="ARBA00010398"/>
    </source>
</evidence>
<dbReference type="GO" id="GO:0031419">
    <property type="term" value="F:cobalamin binding"/>
    <property type="evidence" value="ECO:0007669"/>
    <property type="project" value="UniProtKB-UniRule"/>
</dbReference>
<dbReference type="Pfam" id="PF00809">
    <property type="entry name" value="Pterin_bind"/>
    <property type="match status" value="1"/>
</dbReference>
<keyword evidence="16 21" id="KW-0486">Methionine biosynthesis</keyword>
<dbReference type="SMART" id="SM01018">
    <property type="entry name" value="B12-binding_2"/>
    <property type="match status" value="1"/>
</dbReference>
<dbReference type="InterPro" id="IPR036724">
    <property type="entry name" value="Cobalamin-bd_sf"/>
</dbReference>
<dbReference type="EC" id="2.1.1.13" evidence="6 20"/>
<dbReference type="GO" id="GO:0005829">
    <property type="term" value="C:cytosol"/>
    <property type="evidence" value="ECO:0007669"/>
    <property type="project" value="TreeGrafter"/>
</dbReference>
<feature type="domain" description="AdoMet activation" evidence="27">
    <location>
        <begin position="904"/>
        <end position="1220"/>
    </location>
</feature>
<feature type="domain" description="B12-binding N-terminal" evidence="29">
    <location>
        <begin position="652"/>
        <end position="750"/>
    </location>
</feature>
<feature type="domain" description="B12-binding" evidence="28">
    <location>
        <begin position="754"/>
        <end position="889"/>
    </location>
</feature>
<dbReference type="InterPro" id="IPR050554">
    <property type="entry name" value="Met_Synthase/Corrinoid"/>
</dbReference>
<dbReference type="SUPFAM" id="SSF47644">
    <property type="entry name" value="Methionine synthase domain"/>
    <property type="match status" value="1"/>
</dbReference>
<dbReference type="PROSITE" id="PS50972">
    <property type="entry name" value="PTERIN_BINDING"/>
    <property type="match status" value="1"/>
</dbReference>
<comment type="catalytic activity">
    <reaction evidence="1 21">
        <text>(6S)-5-methyl-5,6,7,8-tetrahydrofolate + L-homocysteine = (6S)-5,6,7,8-tetrahydrofolate + L-methionine</text>
        <dbReference type="Rhea" id="RHEA:11172"/>
        <dbReference type="ChEBI" id="CHEBI:18608"/>
        <dbReference type="ChEBI" id="CHEBI:57453"/>
        <dbReference type="ChEBI" id="CHEBI:57844"/>
        <dbReference type="ChEBI" id="CHEBI:58199"/>
        <dbReference type="EC" id="2.1.1.13"/>
    </reaction>
</comment>
<evidence type="ECO:0000256" key="22">
    <source>
        <dbReference type="PIRSR" id="PIRSR000381-1"/>
    </source>
</evidence>
<dbReference type="CDD" id="cd02069">
    <property type="entry name" value="methionine_synthase_B12_BD"/>
    <property type="match status" value="1"/>
</dbReference>
<evidence type="ECO:0000256" key="19">
    <source>
        <dbReference type="ARBA" id="ARBA00031040"/>
    </source>
</evidence>
<comment type="pathway">
    <text evidence="4 21">Amino-acid biosynthesis; L-methionine biosynthesis via de novo pathway; L-methionine from L-homocysteine (MetH route): step 1/1.</text>
</comment>
<dbReference type="SUPFAM" id="SSF52242">
    <property type="entry name" value="Cobalamin (vitamin B12)-binding domain"/>
    <property type="match status" value="1"/>
</dbReference>
<reference evidence="30" key="1">
    <citation type="journal article" date="2023" name="Nat. Microbiol.">
        <title>Enrichment and characterization of a nitric oxide-reducing microbial community in a continuous bioreactor.</title>
        <authorList>
            <person name="Garrido-Amador P."/>
            <person name="Stortenbeker N."/>
            <person name="Wessels H.J.C.T."/>
            <person name="Speth D.R."/>
            <person name="Garcia-Heredia I."/>
            <person name="Kartal B."/>
        </authorList>
    </citation>
    <scope>NUCLEOTIDE SEQUENCE</scope>
    <source>
        <strain evidence="30">MAG1</strain>
    </source>
</reference>
<feature type="domain" description="Pterin-binding" evidence="26">
    <location>
        <begin position="355"/>
        <end position="615"/>
    </location>
</feature>
<comment type="cofactor">
    <cofactor evidence="3 21 22">
        <name>methylcob(III)alamin</name>
        <dbReference type="ChEBI" id="CHEBI:28115"/>
    </cofactor>
</comment>
<evidence type="ECO:0000256" key="13">
    <source>
        <dbReference type="ARBA" id="ARBA00022723"/>
    </source>
</evidence>
<comment type="similarity">
    <text evidence="5">Belongs to the vitamin-B12 dependent methionine synthase family.</text>
</comment>
<feature type="binding site" evidence="23">
    <location>
        <position position="868"/>
    </location>
    <ligand>
        <name>methylcob(III)alamin</name>
        <dbReference type="ChEBI" id="CHEBI:28115"/>
    </ligand>
</feature>
<feature type="binding site" evidence="23">
    <location>
        <position position="700"/>
    </location>
    <ligand>
        <name>methylcob(III)alamin</name>
        <dbReference type="ChEBI" id="CHEBI:28115"/>
    </ligand>
</feature>
<dbReference type="FunFam" id="3.40.50.280:FF:000001">
    <property type="entry name" value="Methionine synthase"/>
    <property type="match status" value="1"/>
</dbReference>
<dbReference type="InterPro" id="IPR004223">
    <property type="entry name" value="VitB12-dep_Met_synth_activ_dom"/>
</dbReference>
<dbReference type="PROSITE" id="PS50974">
    <property type="entry name" value="ADOMET_ACTIVATION"/>
    <property type="match status" value="1"/>
</dbReference>
<feature type="domain" description="Hcy-binding" evidence="25">
    <location>
        <begin position="6"/>
        <end position="324"/>
    </location>
</feature>
<dbReference type="PROSITE" id="PS51332">
    <property type="entry name" value="B12_BINDING"/>
    <property type="match status" value="1"/>
</dbReference>
<dbReference type="Gene3D" id="1.10.1240.10">
    <property type="entry name" value="Methionine synthase domain"/>
    <property type="match status" value="1"/>
</dbReference>
<evidence type="ECO:0000256" key="4">
    <source>
        <dbReference type="ARBA" id="ARBA00005178"/>
    </source>
</evidence>
<keyword evidence="14" id="KW-0677">Repeat</keyword>
<dbReference type="CDD" id="cd00740">
    <property type="entry name" value="MeTr"/>
    <property type="match status" value="1"/>
</dbReference>
<dbReference type="Proteomes" id="UP001234916">
    <property type="component" value="Chromosome"/>
</dbReference>
<keyword evidence="12 21" id="KW-0949">S-adenosyl-L-methionine</keyword>
<feature type="binding site" evidence="23">
    <location>
        <position position="812"/>
    </location>
    <ligand>
        <name>methylcob(III)alamin</name>
        <dbReference type="ChEBI" id="CHEBI:28115"/>
    </ligand>
</feature>
<dbReference type="GO" id="GO:0050667">
    <property type="term" value="P:homocysteine metabolic process"/>
    <property type="evidence" value="ECO:0007669"/>
    <property type="project" value="TreeGrafter"/>
</dbReference>
<dbReference type="FunFam" id="1.10.1240.10:FF:000001">
    <property type="entry name" value="Methionine synthase"/>
    <property type="match status" value="1"/>
</dbReference>
<feature type="binding site" evidence="22 24">
    <location>
        <position position="246"/>
    </location>
    <ligand>
        <name>Zn(2+)</name>
        <dbReference type="ChEBI" id="CHEBI:29105"/>
    </ligand>
</feature>
<keyword evidence="17 21" id="KW-0170">Cobalt</keyword>
<dbReference type="GO" id="GO:0008705">
    <property type="term" value="F:methionine synthase activity"/>
    <property type="evidence" value="ECO:0007669"/>
    <property type="project" value="UniProtKB-UniRule"/>
</dbReference>
<dbReference type="NCBIfam" id="TIGR02082">
    <property type="entry name" value="metH"/>
    <property type="match status" value="1"/>
</dbReference>
<dbReference type="InterPro" id="IPR011822">
    <property type="entry name" value="MetH"/>
</dbReference>
<evidence type="ECO:0000256" key="15">
    <source>
        <dbReference type="ARBA" id="ARBA00022833"/>
    </source>
</evidence>
<dbReference type="InterPro" id="IPR000489">
    <property type="entry name" value="Pterin-binding_dom"/>
</dbReference>
<dbReference type="GO" id="GO:0046653">
    <property type="term" value="P:tetrahydrofolate metabolic process"/>
    <property type="evidence" value="ECO:0007669"/>
    <property type="project" value="TreeGrafter"/>
</dbReference>
<evidence type="ECO:0000256" key="20">
    <source>
        <dbReference type="NCBIfam" id="TIGR02082"/>
    </source>
</evidence>
<dbReference type="GO" id="GO:0008270">
    <property type="term" value="F:zinc ion binding"/>
    <property type="evidence" value="ECO:0007669"/>
    <property type="project" value="UniProtKB-UniRule"/>
</dbReference>
<dbReference type="EMBL" id="CP107246">
    <property type="protein sequence ID" value="WIM04971.1"/>
    <property type="molecule type" value="Genomic_DNA"/>
</dbReference>
<dbReference type="FunFam" id="3.20.20.20:FF:000002">
    <property type="entry name" value="Methionine synthase"/>
    <property type="match status" value="1"/>
</dbReference>
<evidence type="ECO:0000256" key="11">
    <source>
        <dbReference type="ARBA" id="ARBA00022679"/>
    </source>
</evidence>
<protein>
    <recommendedName>
        <fullName evidence="7 20">Methionine synthase</fullName>
        <ecNumber evidence="6 20">2.1.1.13</ecNumber>
    </recommendedName>
    <alternativeName>
        <fullName evidence="19 21">5-methyltetrahydrofolate--homocysteine methyltransferase</fullName>
    </alternativeName>
</protein>
<organism evidence="30">
    <name type="scientific">Candidatus Nitricoxidivorans perseverans</name>
    <dbReference type="NCBI Taxonomy" id="2975601"/>
    <lineage>
        <taxon>Bacteria</taxon>
        <taxon>Pseudomonadati</taxon>
        <taxon>Pseudomonadota</taxon>
        <taxon>Betaproteobacteria</taxon>
        <taxon>Nitrosomonadales</taxon>
        <taxon>Sterolibacteriaceae</taxon>
        <taxon>Candidatus Nitricoxidivorans</taxon>
    </lineage>
</organism>
<proteinExistence type="inferred from homology"/>
<dbReference type="InterPro" id="IPR036589">
    <property type="entry name" value="HCY_dom_sf"/>
</dbReference>
<keyword evidence="15 21" id="KW-0862">Zinc</keyword>
<dbReference type="Pfam" id="PF02310">
    <property type="entry name" value="B12-binding"/>
    <property type="match status" value="1"/>
</dbReference>
<keyword evidence="9 21" id="KW-0028">Amino-acid biosynthesis</keyword>
<feature type="binding site" evidence="23">
    <location>
        <position position="1128"/>
    </location>
    <ligand>
        <name>S-adenosyl-L-methionine</name>
        <dbReference type="ChEBI" id="CHEBI:59789"/>
    </ligand>
</feature>
<evidence type="ECO:0000259" key="26">
    <source>
        <dbReference type="PROSITE" id="PS50972"/>
    </source>
</evidence>
<dbReference type="InterPro" id="IPR036594">
    <property type="entry name" value="Meth_synthase_dom"/>
</dbReference>
<evidence type="ECO:0000256" key="16">
    <source>
        <dbReference type="ARBA" id="ARBA00023167"/>
    </source>
</evidence>
<dbReference type="InterPro" id="IPR003726">
    <property type="entry name" value="HCY_dom"/>
</dbReference>
<dbReference type="PIRSF" id="PIRSF000381">
    <property type="entry name" value="MetH"/>
    <property type="match status" value="1"/>
</dbReference>
<evidence type="ECO:0000259" key="28">
    <source>
        <dbReference type="PROSITE" id="PS51332"/>
    </source>
</evidence>
<evidence type="ECO:0000256" key="9">
    <source>
        <dbReference type="ARBA" id="ARBA00022605"/>
    </source>
</evidence>